<name>A0A3Q7EXL7_SOLLC</name>
<dbReference type="EnsemblPlants" id="Solyc02g032685.1.1">
    <property type="protein sequence ID" value="Solyc02g032685.1.1.1"/>
    <property type="gene ID" value="Solyc02g032685.1"/>
</dbReference>
<proteinExistence type="predicted"/>
<protein>
    <submittedName>
        <fullName evidence="1">Uncharacterized protein</fullName>
    </submittedName>
</protein>
<dbReference type="AlphaFoldDB" id="A0A3Q7EXL7"/>
<dbReference type="InParanoid" id="A0A3Q7EXL7"/>
<accession>A0A3Q7EXL7</accession>
<dbReference type="Proteomes" id="UP000004994">
    <property type="component" value="Chromosome 2"/>
</dbReference>
<reference evidence="1" key="1">
    <citation type="journal article" date="2012" name="Nature">
        <title>The tomato genome sequence provides insights into fleshy fruit evolution.</title>
        <authorList>
            <consortium name="Tomato Genome Consortium"/>
        </authorList>
    </citation>
    <scope>NUCLEOTIDE SEQUENCE [LARGE SCALE GENOMIC DNA]</scope>
    <source>
        <strain evidence="1">cv. Heinz 1706</strain>
    </source>
</reference>
<evidence type="ECO:0000313" key="2">
    <source>
        <dbReference type="Proteomes" id="UP000004994"/>
    </source>
</evidence>
<reference evidence="1" key="2">
    <citation type="submission" date="2019-01" db="UniProtKB">
        <authorList>
            <consortium name="EnsemblPlants"/>
        </authorList>
    </citation>
    <scope>IDENTIFICATION</scope>
    <source>
        <strain evidence="1">cv. Heinz 1706</strain>
    </source>
</reference>
<organism evidence="1">
    <name type="scientific">Solanum lycopersicum</name>
    <name type="common">Tomato</name>
    <name type="synonym">Lycopersicon esculentum</name>
    <dbReference type="NCBI Taxonomy" id="4081"/>
    <lineage>
        <taxon>Eukaryota</taxon>
        <taxon>Viridiplantae</taxon>
        <taxon>Streptophyta</taxon>
        <taxon>Embryophyta</taxon>
        <taxon>Tracheophyta</taxon>
        <taxon>Spermatophyta</taxon>
        <taxon>Magnoliopsida</taxon>
        <taxon>eudicotyledons</taxon>
        <taxon>Gunneridae</taxon>
        <taxon>Pentapetalae</taxon>
        <taxon>asterids</taxon>
        <taxon>lamiids</taxon>
        <taxon>Solanales</taxon>
        <taxon>Solanaceae</taxon>
        <taxon>Solanoideae</taxon>
        <taxon>Solaneae</taxon>
        <taxon>Solanum</taxon>
        <taxon>Solanum subgen. Lycopersicon</taxon>
    </lineage>
</organism>
<evidence type="ECO:0000313" key="1">
    <source>
        <dbReference type="EnsemblPlants" id="Solyc02g032685.1.1.1"/>
    </source>
</evidence>
<keyword evidence="2" id="KW-1185">Reference proteome</keyword>
<dbReference type="Gramene" id="Solyc02g032685.1.1">
    <property type="protein sequence ID" value="Solyc02g032685.1.1.1"/>
    <property type="gene ID" value="Solyc02g032685.1"/>
</dbReference>
<sequence>MVTIRFSKLLMRNHGCCQGKVLKKSERS</sequence>